<dbReference type="Proteomes" id="UP001600064">
    <property type="component" value="Unassembled WGS sequence"/>
</dbReference>
<dbReference type="InterPro" id="IPR050629">
    <property type="entry name" value="STE20/SPS1-PAK"/>
</dbReference>
<dbReference type="InterPro" id="IPR011009">
    <property type="entry name" value="Kinase-like_dom_sf"/>
</dbReference>
<feature type="compositionally biased region" description="Low complexity" evidence="11">
    <location>
        <begin position="479"/>
        <end position="489"/>
    </location>
</feature>
<feature type="compositionally biased region" description="Low complexity" evidence="11">
    <location>
        <begin position="537"/>
        <end position="547"/>
    </location>
</feature>
<gene>
    <name evidence="13" type="ORF">VTJ83DRAFT_771</name>
</gene>
<feature type="region of interest" description="Disordered" evidence="11">
    <location>
        <begin position="626"/>
        <end position="660"/>
    </location>
</feature>
<evidence type="ECO:0000256" key="5">
    <source>
        <dbReference type="ARBA" id="ARBA00022741"/>
    </source>
</evidence>
<dbReference type="CDD" id="cd06609">
    <property type="entry name" value="STKc_MST3_like"/>
    <property type="match status" value="1"/>
</dbReference>
<dbReference type="EC" id="2.7.11.1" evidence="2"/>
<dbReference type="EMBL" id="JAZGUE010000001">
    <property type="protein sequence ID" value="KAL2271400.1"/>
    <property type="molecule type" value="Genomic_DNA"/>
</dbReference>
<dbReference type="GeneID" id="98129095"/>
<feature type="region of interest" description="Disordered" evidence="11">
    <location>
        <begin position="338"/>
        <end position="608"/>
    </location>
</feature>
<evidence type="ECO:0000256" key="3">
    <source>
        <dbReference type="ARBA" id="ARBA00022527"/>
    </source>
</evidence>
<feature type="compositionally biased region" description="Polar residues" evidence="11">
    <location>
        <begin position="347"/>
        <end position="357"/>
    </location>
</feature>
<dbReference type="Pfam" id="PF00069">
    <property type="entry name" value="Pkinase"/>
    <property type="match status" value="1"/>
</dbReference>
<evidence type="ECO:0000313" key="14">
    <source>
        <dbReference type="Proteomes" id="UP001600064"/>
    </source>
</evidence>
<comment type="catalytic activity">
    <reaction evidence="8">
        <text>L-threonyl-[protein] + ATP = O-phospho-L-threonyl-[protein] + ADP + H(+)</text>
        <dbReference type="Rhea" id="RHEA:46608"/>
        <dbReference type="Rhea" id="RHEA-COMP:11060"/>
        <dbReference type="Rhea" id="RHEA-COMP:11605"/>
        <dbReference type="ChEBI" id="CHEBI:15378"/>
        <dbReference type="ChEBI" id="CHEBI:30013"/>
        <dbReference type="ChEBI" id="CHEBI:30616"/>
        <dbReference type="ChEBI" id="CHEBI:61977"/>
        <dbReference type="ChEBI" id="CHEBI:456216"/>
        <dbReference type="EC" id="2.7.11.1"/>
    </reaction>
</comment>
<dbReference type="Gene3D" id="1.10.510.10">
    <property type="entry name" value="Transferase(Phosphotransferase) domain 1"/>
    <property type="match status" value="1"/>
</dbReference>
<accession>A0ABR4DLW7</accession>
<feature type="compositionally biased region" description="Pro residues" evidence="11">
    <location>
        <begin position="419"/>
        <end position="432"/>
    </location>
</feature>
<feature type="compositionally biased region" description="Low complexity" evidence="11">
    <location>
        <begin position="506"/>
        <end position="516"/>
    </location>
</feature>
<feature type="compositionally biased region" description="Low complexity" evidence="11">
    <location>
        <begin position="575"/>
        <end position="590"/>
    </location>
</feature>
<evidence type="ECO:0000256" key="11">
    <source>
        <dbReference type="SAM" id="MobiDB-lite"/>
    </source>
</evidence>
<dbReference type="Gene3D" id="3.30.200.20">
    <property type="entry name" value="Phosphorylase Kinase, domain 1"/>
    <property type="match status" value="1"/>
</dbReference>
<name>A0ABR4DLW7_9PEZI</name>
<feature type="binding site" evidence="10">
    <location>
        <position position="49"/>
    </location>
    <ligand>
        <name>ATP</name>
        <dbReference type="ChEBI" id="CHEBI:30616"/>
    </ligand>
</feature>
<evidence type="ECO:0000256" key="9">
    <source>
        <dbReference type="ARBA" id="ARBA00048679"/>
    </source>
</evidence>
<dbReference type="RefSeq" id="XP_070870124.1">
    <property type="nucleotide sequence ID" value="XM_071014451.1"/>
</dbReference>
<evidence type="ECO:0000256" key="1">
    <source>
        <dbReference type="ARBA" id="ARBA00008874"/>
    </source>
</evidence>
<dbReference type="InterPro" id="IPR000719">
    <property type="entry name" value="Prot_kinase_dom"/>
</dbReference>
<keyword evidence="4" id="KW-0808">Transferase</keyword>
<organism evidence="13 14">
    <name type="scientific">Remersonia thermophila</name>
    <dbReference type="NCBI Taxonomy" id="72144"/>
    <lineage>
        <taxon>Eukaryota</taxon>
        <taxon>Fungi</taxon>
        <taxon>Dikarya</taxon>
        <taxon>Ascomycota</taxon>
        <taxon>Pezizomycotina</taxon>
        <taxon>Sordariomycetes</taxon>
        <taxon>Sordariomycetidae</taxon>
        <taxon>Sordariales</taxon>
        <taxon>Sordariales incertae sedis</taxon>
        <taxon>Remersonia</taxon>
    </lineage>
</organism>
<sequence length="717" mass="78608">MADHRDQHDNEGSIDPETIYTKEYCIGGGSFGKVYKGVDKRTGQAVAIKVIDIESAEDEVEDIIQEIAILSELQSPYVTKYYGSYAKGAELWIVMEFCSGGSCADLMKPGLIAEEYIAIIVRELLLGLDYLHSDKKLHRDIKAANILLSANGQVKLADFGVSGQLSATMTKKNTFVGTPFWMAPEVIKQSGYDHKADIWSLGITALELANGEPPYADIHPMKVLFLIPKNPPPRLEGNFTKAFKDFVELCLQRDPKERPSAREMLKHPFVRRAKKTSCLTELIERYTRWAATHKQDDDDRYSDDDDDGKNEAGNRESVNEDMWDFGTVRLVGDRGKVVHRPGMLNPMNDSATNSRSSRAFDRAGAYDDRRREPPSPTKGAVESPTITDKVKGGPGSRQVSPQRKPAPPPSSAASSPSKVPLPPSPQKPPPGFETPRASYASKPVPPLPPSHSTDDYDRVLQNQLQRDMGAMNLGAAIRSSPSVPSTASSRIGPMNIPPIPPFRGHQQQQQQQQQQQPPRPHTQAQSSYKSGPPPASPATTYSPSPFSNQPHKSSYSSQHRQPLISKELPRPSQATTGTESRSSSGSSTSSNPLAFPTPVTPHPNGELDALNDVIFPALEEALKRRQTKLQQAFGHSSGSSGSGGAPSPVTPRQQRAEAAHERIRRLVYKLAHVCKEIDQWDKQEPVGMGGEVGSFLEGVLEEILVRVEPLDDADGSR</sequence>
<comment type="catalytic activity">
    <reaction evidence="9">
        <text>L-seryl-[protein] + ATP = O-phospho-L-seryl-[protein] + ADP + H(+)</text>
        <dbReference type="Rhea" id="RHEA:17989"/>
        <dbReference type="Rhea" id="RHEA-COMP:9863"/>
        <dbReference type="Rhea" id="RHEA-COMP:11604"/>
        <dbReference type="ChEBI" id="CHEBI:15378"/>
        <dbReference type="ChEBI" id="CHEBI:29999"/>
        <dbReference type="ChEBI" id="CHEBI:30616"/>
        <dbReference type="ChEBI" id="CHEBI:83421"/>
        <dbReference type="ChEBI" id="CHEBI:456216"/>
        <dbReference type="EC" id="2.7.11.1"/>
    </reaction>
</comment>
<evidence type="ECO:0000256" key="7">
    <source>
        <dbReference type="ARBA" id="ARBA00022840"/>
    </source>
</evidence>
<evidence type="ECO:0000256" key="10">
    <source>
        <dbReference type="PROSITE-ProRule" id="PRU10141"/>
    </source>
</evidence>
<dbReference type="PANTHER" id="PTHR48012:SF10">
    <property type="entry name" value="FI20177P1"/>
    <property type="match status" value="1"/>
</dbReference>
<feature type="compositionally biased region" description="Basic and acidic residues" evidence="11">
    <location>
        <begin position="309"/>
        <end position="318"/>
    </location>
</feature>
<evidence type="ECO:0000256" key="2">
    <source>
        <dbReference type="ARBA" id="ARBA00012513"/>
    </source>
</evidence>
<evidence type="ECO:0000313" key="13">
    <source>
        <dbReference type="EMBL" id="KAL2271400.1"/>
    </source>
</evidence>
<dbReference type="PROSITE" id="PS00107">
    <property type="entry name" value="PROTEIN_KINASE_ATP"/>
    <property type="match status" value="1"/>
</dbReference>
<comment type="caution">
    <text evidence="13">The sequence shown here is derived from an EMBL/GenBank/DDBJ whole genome shotgun (WGS) entry which is preliminary data.</text>
</comment>
<feature type="region of interest" description="Disordered" evidence="11">
    <location>
        <begin position="293"/>
        <end position="320"/>
    </location>
</feature>
<feature type="compositionally biased region" description="Basic and acidic residues" evidence="11">
    <location>
        <begin position="358"/>
        <end position="373"/>
    </location>
</feature>
<comment type="similarity">
    <text evidence="1">Belongs to the protein kinase superfamily. STE Ser/Thr protein kinase family. STE20 subfamily.</text>
</comment>
<keyword evidence="3" id="KW-0723">Serine/threonine-protein kinase</keyword>
<feature type="domain" description="Protein kinase" evidence="12">
    <location>
        <begin position="20"/>
        <end position="270"/>
    </location>
</feature>
<keyword evidence="5 10" id="KW-0547">Nucleotide-binding</keyword>
<dbReference type="PANTHER" id="PTHR48012">
    <property type="entry name" value="STERILE20-LIKE KINASE, ISOFORM B-RELATED"/>
    <property type="match status" value="1"/>
</dbReference>
<dbReference type="SUPFAM" id="SSF56112">
    <property type="entry name" value="Protein kinase-like (PK-like)"/>
    <property type="match status" value="1"/>
</dbReference>
<evidence type="ECO:0000259" key="12">
    <source>
        <dbReference type="PROSITE" id="PS50011"/>
    </source>
</evidence>
<protein>
    <recommendedName>
        <fullName evidence="2">non-specific serine/threonine protein kinase</fullName>
        <ecNumber evidence="2">2.7.11.1</ecNumber>
    </recommendedName>
</protein>
<evidence type="ECO:0000256" key="8">
    <source>
        <dbReference type="ARBA" id="ARBA00047899"/>
    </source>
</evidence>
<keyword evidence="7 10" id="KW-0067">ATP-binding</keyword>
<reference evidence="13 14" key="1">
    <citation type="journal article" date="2024" name="Commun. Biol.">
        <title>Comparative genomic analysis of thermophilic fungi reveals convergent evolutionary adaptations and gene losses.</title>
        <authorList>
            <person name="Steindorff A.S."/>
            <person name="Aguilar-Pontes M.V."/>
            <person name="Robinson A.J."/>
            <person name="Andreopoulos B."/>
            <person name="LaButti K."/>
            <person name="Kuo A."/>
            <person name="Mondo S."/>
            <person name="Riley R."/>
            <person name="Otillar R."/>
            <person name="Haridas S."/>
            <person name="Lipzen A."/>
            <person name="Grimwood J."/>
            <person name="Schmutz J."/>
            <person name="Clum A."/>
            <person name="Reid I.D."/>
            <person name="Moisan M.C."/>
            <person name="Butler G."/>
            <person name="Nguyen T.T.M."/>
            <person name="Dewar K."/>
            <person name="Conant G."/>
            <person name="Drula E."/>
            <person name="Henrissat B."/>
            <person name="Hansel C."/>
            <person name="Singer S."/>
            <person name="Hutchinson M.I."/>
            <person name="de Vries R.P."/>
            <person name="Natvig D.O."/>
            <person name="Powell A.J."/>
            <person name="Tsang A."/>
            <person name="Grigoriev I.V."/>
        </authorList>
    </citation>
    <scope>NUCLEOTIDE SEQUENCE [LARGE SCALE GENOMIC DNA]</scope>
    <source>
        <strain evidence="13 14">ATCC 22073</strain>
    </source>
</reference>
<evidence type="ECO:0000256" key="4">
    <source>
        <dbReference type="ARBA" id="ARBA00022679"/>
    </source>
</evidence>
<feature type="compositionally biased region" description="Polar residues" evidence="11">
    <location>
        <begin position="548"/>
        <end position="560"/>
    </location>
</feature>
<dbReference type="InterPro" id="IPR017441">
    <property type="entry name" value="Protein_kinase_ATP_BS"/>
</dbReference>
<evidence type="ECO:0000256" key="6">
    <source>
        <dbReference type="ARBA" id="ARBA00022777"/>
    </source>
</evidence>
<dbReference type="SMART" id="SM00220">
    <property type="entry name" value="S_TKc"/>
    <property type="match status" value="1"/>
</dbReference>
<keyword evidence="6" id="KW-0418">Kinase</keyword>
<proteinExistence type="inferred from homology"/>
<dbReference type="PROSITE" id="PS50011">
    <property type="entry name" value="PROTEIN_KINASE_DOM"/>
    <property type="match status" value="1"/>
</dbReference>
<keyword evidence="14" id="KW-1185">Reference proteome</keyword>
<feature type="compositionally biased region" description="Acidic residues" evidence="11">
    <location>
        <begin position="298"/>
        <end position="308"/>
    </location>
</feature>